<feature type="domain" description="SLH" evidence="2">
    <location>
        <begin position="150"/>
        <end position="212"/>
    </location>
</feature>
<dbReference type="RefSeq" id="WP_091649440.1">
    <property type="nucleotide sequence ID" value="NZ_FNHQ01000010.1"/>
</dbReference>
<dbReference type="AlphaFoldDB" id="A0A1G9USZ8"/>
<feature type="signal peptide" evidence="1">
    <location>
        <begin position="1"/>
        <end position="17"/>
    </location>
</feature>
<proteinExistence type="predicted"/>
<dbReference type="Pfam" id="PF00395">
    <property type="entry name" value="SLH"/>
    <property type="match status" value="3"/>
</dbReference>
<dbReference type="InterPro" id="IPR001119">
    <property type="entry name" value="SLH_dom"/>
</dbReference>
<evidence type="ECO:0000313" key="3">
    <source>
        <dbReference type="EMBL" id="SDM63031.1"/>
    </source>
</evidence>
<organism evidence="3 4">
    <name type="scientific">Megasphaera paucivorans</name>
    <dbReference type="NCBI Taxonomy" id="349095"/>
    <lineage>
        <taxon>Bacteria</taxon>
        <taxon>Bacillati</taxon>
        <taxon>Bacillota</taxon>
        <taxon>Negativicutes</taxon>
        <taxon>Veillonellales</taxon>
        <taxon>Veillonellaceae</taxon>
        <taxon>Megasphaera</taxon>
    </lineage>
</organism>
<name>A0A1G9USZ8_9FIRM</name>
<evidence type="ECO:0000256" key="1">
    <source>
        <dbReference type="SAM" id="SignalP"/>
    </source>
</evidence>
<accession>A0A1G9USZ8</accession>
<feature type="domain" description="SLH" evidence="2">
    <location>
        <begin position="82"/>
        <end position="148"/>
    </location>
</feature>
<evidence type="ECO:0000313" key="4">
    <source>
        <dbReference type="Proteomes" id="UP000199309"/>
    </source>
</evidence>
<dbReference type="OrthoDB" id="174569at2"/>
<reference evidence="3 4" key="1">
    <citation type="submission" date="2016-10" db="EMBL/GenBank/DDBJ databases">
        <authorList>
            <person name="de Groot N.N."/>
        </authorList>
    </citation>
    <scope>NUCLEOTIDE SEQUENCE [LARGE SCALE GENOMIC DNA]</scope>
    <source>
        <strain evidence="3 4">DSM 16981</strain>
    </source>
</reference>
<dbReference type="InterPro" id="IPR051465">
    <property type="entry name" value="Cell_Envelope_Struct_Comp"/>
</dbReference>
<feature type="chain" id="PRO_5039186593" evidence="1">
    <location>
        <begin position="18"/>
        <end position="360"/>
    </location>
</feature>
<keyword evidence="1" id="KW-0732">Signal</keyword>
<sequence length="360" mass="39641">MKYIKAAVVLTAMVLTAANVTVFARAPYTDIGNTAAETAINYLYDTKCLTFAGTADIRLFHPDQAITRGELAQLLCDTMPVFRTAGDAGKIEDPVQTGARAVLAMLRCGIMTNQGDGTFHPTDIVTREELAAVIYRYMAYYQMENADTTGTPFADEKEISAQYLPMVQALHRQYVIGQKTNYFRPQQPVTRAEAASLLFRLIKPDGTYISHVDVQKQVMKTLGTLYGSSLSYFDQGTMYWQGDTLVLALKGDIPSGLVRRLKDEITPPGVVVLRKAKYSHSDYIHMRDKAVRIFVKDEGVQNYVGAEPDYAKEQIVLTAHYPVRPDTAAAIAKAVGNHAVRIEVLPAIGQYGAAAVSVQK</sequence>
<dbReference type="STRING" id="349095.SAMN05660299_01247"/>
<dbReference type="Proteomes" id="UP000199309">
    <property type="component" value="Unassembled WGS sequence"/>
</dbReference>
<dbReference type="PROSITE" id="PS51272">
    <property type="entry name" value="SLH"/>
    <property type="match status" value="2"/>
</dbReference>
<protein>
    <submittedName>
        <fullName evidence="3">S-layer homology domain-containing protein</fullName>
    </submittedName>
</protein>
<dbReference type="EMBL" id="FNHQ01000010">
    <property type="protein sequence ID" value="SDM63031.1"/>
    <property type="molecule type" value="Genomic_DNA"/>
</dbReference>
<dbReference type="PANTHER" id="PTHR43308">
    <property type="entry name" value="OUTER MEMBRANE PROTEIN ALPHA-RELATED"/>
    <property type="match status" value="1"/>
</dbReference>
<gene>
    <name evidence="3" type="ORF">SAMN05660299_01247</name>
</gene>
<keyword evidence="4" id="KW-1185">Reference proteome</keyword>
<evidence type="ECO:0000259" key="2">
    <source>
        <dbReference type="PROSITE" id="PS51272"/>
    </source>
</evidence>